<dbReference type="SUPFAM" id="SSF110997">
    <property type="entry name" value="Sporulation related repeat"/>
    <property type="match status" value="1"/>
</dbReference>
<feature type="signal peptide" evidence="2">
    <location>
        <begin position="1"/>
        <end position="22"/>
    </location>
</feature>
<feature type="region of interest" description="Disordered" evidence="1">
    <location>
        <begin position="24"/>
        <end position="46"/>
    </location>
</feature>
<dbReference type="Gene3D" id="3.30.70.1070">
    <property type="entry name" value="Sporulation related repeat"/>
    <property type="match status" value="1"/>
</dbReference>
<feature type="chain" id="PRO_5045213625" evidence="2">
    <location>
        <begin position="23"/>
        <end position="172"/>
    </location>
</feature>
<name>A0ABT3RTH2_9BACT</name>
<protein>
    <submittedName>
        <fullName evidence="4">SPOR domain-containing protein</fullName>
    </submittedName>
</protein>
<dbReference type="InterPro" id="IPR036680">
    <property type="entry name" value="SPOR-like_sf"/>
</dbReference>
<dbReference type="EMBL" id="JAPFQN010000006">
    <property type="protein sequence ID" value="MCX2744888.1"/>
    <property type="molecule type" value="Genomic_DNA"/>
</dbReference>
<dbReference type="RefSeq" id="WP_266057408.1">
    <property type="nucleotide sequence ID" value="NZ_JAPFQN010000006.1"/>
</dbReference>
<evidence type="ECO:0000259" key="3">
    <source>
        <dbReference type="PROSITE" id="PS51724"/>
    </source>
</evidence>
<accession>A0ABT3RTH2</accession>
<evidence type="ECO:0000256" key="1">
    <source>
        <dbReference type="SAM" id="MobiDB-lite"/>
    </source>
</evidence>
<sequence>MEKILRITALFSLILFFQCAGASKASSGSSAGVKASDDLSQTRPSYEVTMPTDTMKTQQVVQEQEDKTVENDVTSEVDNTIESINRESKDANYINGFTIQVYSGRSREKANELKNEVYKAVSNYTPKITFDEPNFKVFVGQFYDKIEAHELESKLKETIPTAIIVPTRIKLK</sequence>
<dbReference type="Proteomes" id="UP001209885">
    <property type="component" value="Unassembled WGS sequence"/>
</dbReference>
<dbReference type="InterPro" id="IPR007730">
    <property type="entry name" value="SPOR-like_dom"/>
</dbReference>
<feature type="compositionally biased region" description="Low complexity" evidence="1">
    <location>
        <begin position="24"/>
        <end position="34"/>
    </location>
</feature>
<dbReference type="PROSITE" id="PS51724">
    <property type="entry name" value="SPOR"/>
    <property type="match status" value="1"/>
</dbReference>
<gene>
    <name evidence="4" type="ORF">OO013_13480</name>
</gene>
<keyword evidence="2" id="KW-0732">Signal</keyword>
<comment type="caution">
    <text evidence="4">The sequence shown here is derived from an EMBL/GenBank/DDBJ whole genome shotgun (WGS) entry which is preliminary data.</text>
</comment>
<organism evidence="4 5">
    <name type="scientific">Mangrovivirga halotolerans</name>
    <dbReference type="NCBI Taxonomy" id="2993936"/>
    <lineage>
        <taxon>Bacteria</taxon>
        <taxon>Pseudomonadati</taxon>
        <taxon>Bacteroidota</taxon>
        <taxon>Cytophagia</taxon>
        <taxon>Cytophagales</taxon>
        <taxon>Mangrovivirgaceae</taxon>
        <taxon>Mangrovivirga</taxon>
    </lineage>
</organism>
<evidence type="ECO:0000256" key="2">
    <source>
        <dbReference type="SAM" id="SignalP"/>
    </source>
</evidence>
<proteinExistence type="predicted"/>
<reference evidence="4 5" key="1">
    <citation type="submission" date="2022-11" db="EMBL/GenBank/DDBJ databases">
        <title>The characterization of three novel Bacteroidetes species and genomic analysis of their roles in tidal elemental geochemical cycles.</title>
        <authorList>
            <person name="Ma K."/>
        </authorList>
    </citation>
    <scope>NUCLEOTIDE SEQUENCE [LARGE SCALE GENOMIC DNA]</scope>
    <source>
        <strain evidence="4 5">M17</strain>
    </source>
</reference>
<evidence type="ECO:0000313" key="4">
    <source>
        <dbReference type="EMBL" id="MCX2744888.1"/>
    </source>
</evidence>
<evidence type="ECO:0000313" key="5">
    <source>
        <dbReference type="Proteomes" id="UP001209885"/>
    </source>
</evidence>
<dbReference type="Pfam" id="PF05036">
    <property type="entry name" value="SPOR"/>
    <property type="match status" value="1"/>
</dbReference>
<feature type="domain" description="SPOR" evidence="3">
    <location>
        <begin position="91"/>
        <end position="167"/>
    </location>
</feature>
<keyword evidence="5" id="KW-1185">Reference proteome</keyword>